<dbReference type="SUPFAM" id="SSF53901">
    <property type="entry name" value="Thiolase-like"/>
    <property type="match status" value="1"/>
</dbReference>
<evidence type="ECO:0000259" key="9">
    <source>
        <dbReference type="PROSITE" id="PS50075"/>
    </source>
</evidence>
<dbReference type="InterPro" id="IPR016035">
    <property type="entry name" value="Acyl_Trfase/lysoPLipase"/>
</dbReference>
<dbReference type="GO" id="GO:0031177">
    <property type="term" value="F:phosphopantetheine binding"/>
    <property type="evidence" value="ECO:0007669"/>
    <property type="project" value="InterPro"/>
</dbReference>
<dbReference type="Pfam" id="PF21089">
    <property type="entry name" value="PKS_DH_N"/>
    <property type="match status" value="1"/>
</dbReference>
<dbReference type="PANTHER" id="PTHR43775">
    <property type="entry name" value="FATTY ACID SYNTHASE"/>
    <property type="match status" value="1"/>
</dbReference>
<dbReference type="PROSITE" id="PS52004">
    <property type="entry name" value="KS3_2"/>
    <property type="match status" value="1"/>
</dbReference>
<dbReference type="InterPro" id="IPR011032">
    <property type="entry name" value="GroES-like_sf"/>
</dbReference>
<dbReference type="InterPro" id="IPR057326">
    <property type="entry name" value="KR_dom"/>
</dbReference>
<dbReference type="InterPro" id="IPR049551">
    <property type="entry name" value="PKS_DH_C"/>
</dbReference>
<dbReference type="CDD" id="cd00833">
    <property type="entry name" value="PKS"/>
    <property type="match status" value="1"/>
</dbReference>
<dbReference type="Pfam" id="PF00109">
    <property type="entry name" value="ketoacyl-synt"/>
    <property type="match status" value="1"/>
</dbReference>
<dbReference type="EMBL" id="CAJPDS010000016">
    <property type="protein sequence ID" value="CAF9915520.1"/>
    <property type="molecule type" value="Genomic_DNA"/>
</dbReference>
<keyword evidence="5" id="KW-0511">Multifunctional enzyme</keyword>
<dbReference type="InterPro" id="IPR049900">
    <property type="entry name" value="PKS_mFAS_DH"/>
</dbReference>
<dbReference type="SMART" id="SM00823">
    <property type="entry name" value="PKS_PP"/>
    <property type="match status" value="1"/>
</dbReference>
<accession>A0A8H3ICC4</accession>
<feature type="domain" description="PKS/mFAS DH" evidence="11">
    <location>
        <begin position="900"/>
        <end position="1207"/>
    </location>
</feature>
<dbReference type="Pfam" id="PF08659">
    <property type="entry name" value="KR"/>
    <property type="match status" value="1"/>
</dbReference>
<dbReference type="SMART" id="SM00822">
    <property type="entry name" value="PKS_KR"/>
    <property type="match status" value="1"/>
</dbReference>
<dbReference type="PROSITE" id="PS50075">
    <property type="entry name" value="CARRIER"/>
    <property type="match status" value="1"/>
</dbReference>
<dbReference type="Pfam" id="PF08242">
    <property type="entry name" value="Methyltransf_12"/>
    <property type="match status" value="1"/>
</dbReference>
<name>A0A8H3ICC4_9LECA</name>
<dbReference type="InterPro" id="IPR016036">
    <property type="entry name" value="Malonyl_transacylase_ACP-bd"/>
</dbReference>
<dbReference type="SUPFAM" id="SSF52151">
    <property type="entry name" value="FabD/lysophospholipase-like"/>
    <property type="match status" value="1"/>
</dbReference>
<comment type="caution">
    <text evidence="12">The sequence shown here is derived from an EMBL/GenBank/DDBJ whole genome shotgun (WGS) entry which is preliminary data.</text>
</comment>
<dbReference type="SUPFAM" id="SSF47336">
    <property type="entry name" value="ACP-like"/>
    <property type="match status" value="1"/>
</dbReference>
<evidence type="ECO:0000256" key="2">
    <source>
        <dbReference type="ARBA" id="ARBA00022553"/>
    </source>
</evidence>
<evidence type="ECO:0000313" key="12">
    <source>
        <dbReference type="EMBL" id="CAF9915520.1"/>
    </source>
</evidence>
<dbReference type="GO" id="GO:0016491">
    <property type="term" value="F:oxidoreductase activity"/>
    <property type="evidence" value="ECO:0007669"/>
    <property type="project" value="InterPro"/>
</dbReference>
<evidence type="ECO:0000313" key="13">
    <source>
        <dbReference type="Proteomes" id="UP000664521"/>
    </source>
</evidence>
<evidence type="ECO:0000256" key="1">
    <source>
        <dbReference type="ARBA" id="ARBA00022450"/>
    </source>
</evidence>
<dbReference type="Pfam" id="PF02801">
    <property type="entry name" value="Ketoacyl-synt_C"/>
    <property type="match status" value="1"/>
</dbReference>
<organism evidence="12 13">
    <name type="scientific">Heterodermia speciosa</name>
    <dbReference type="NCBI Taxonomy" id="116794"/>
    <lineage>
        <taxon>Eukaryota</taxon>
        <taxon>Fungi</taxon>
        <taxon>Dikarya</taxon>
        <taxon>Ascomycota</taxon>
        <taxon>Pezizomycotina</taxon>
        <taxon>Lecanoromycetes</taxon>
        <taxon>OSLEUM clade</taxon>
        <taxon>Lecanoromycetidae</taxon>
        <taxon>Caliciales</taxon>
        <taxon>Physciaceae</taxon>
        <taxon>Heterodermia</taxon>
    </lineage>
</organism>
<evidence type="ECO:0000259" key="11">
    <source>
        <dbReference type="PROSITE" id="PS52019"/>
    </source>
</evidence>
<keyword evidence="2" id="KW-0597">Phosphoprotein</keyword>
<gene>
    <name evidence="12" type="ORF">HETSPECPRED_002514</name>
</gene>
<dbReference type="Pfam" id="PF14765">
    <property type="entry name" value="PS-DH"/>
    <property type="match status" value="1"/>
</dbReference>
<reference evidence="12" key="1">
    <citation type="submission" date="2021-03" db="EMBL/GenBank/DDBJ databases">
        <authorList>
            <person name="Tagirdzhanova G."/>
        </authorList>
    </citation>
    <scope>NUCLEOTIDE SEQUENCE</scope>
</reference>
<dbReference type="Gene3D" id="1.10.1200.10">
    <property type="entry name" value="ACP-like"/>
    <property type="match status" value="1"/>
</dbReference>
<dbReference type="Proteomes" id="UP000664521">
    <property type="component" value="Unassembled WGS sequence"/>
</dbReference>
<dbReference type="InterPro" id="IPR020807">
    <property type="entry name" value="PKS_DH"/>
</dbReference>
<dbReference type="InterPro" id="IPR013217">
    <property type="entry name" value="Methyltransf_12"/>
</dbReference>
<dbReference type="SUPFAM" id="SSF51735">
    <property type="entry name" value="NAD(P)-binding Rossmann-fold domains"/>
    <property type="match status" value="2"/>
</dbReference>
<dbReference type="Pfam" id="PF16197">
    <property type="entry name" value="KAsynt_C_assoc"/>
    <property type="match status" value="1"/>
</dbReference>
<keyword evidence="4" id="KW-0521">NADP</keyword>
<dbReference type="Pfam" id="PF00550">
    <property type="entry name" value="PP-binding"/>
    <property type="match status" value="1"/>
</dbReference>
<keyword evidence="1" id="KW-0596">Phosphopantetheine</keyword>
<dbReference type="InterPro" id="IPR013149">
    <property type="entry name" value="ADH-like_C"/>
</dbReference>
<sequence>MPGRVCDPRGSSSPSPGYDGDSNHSIISSCEPDGFTAPVAICGLALRLPGGIKDGKTLWDFLIGGRDARAPIPSNRYNDEGFDGRLGTKGTIETRYGYFLDHEVGNIDTSFFSMTSSELAKTDPQQRQLLEITRECLENAGEVDYRGKMVGCYVGSFGEDWLRMGARDSQHSGRYLTTGHSDLMLANRISYDMVIKTGCSASLCALHEACRALQSGDCDAAIVAGSNLILGPQTTAEMSQEGILSPQGSCKSFDAAADGFARAEAVNAVYIKRLEDAIQDGSPIRAVIRNTSTNSDGRSASVMSPNGQSHERLIRKTYSDCHGTGTPTGDPIEVNAIGNVFGEKGVFIGSVKPNLGHSEGASGLTSLIKSVLALEHGIIPPNIKFNIPNPQIPFKAKKLTVPVQPTAWPSDKAHRISVNSFGIGGANAHVVVESYDKRSTAPISPEPHSITRPYIIPISANTRRSLESQVSEAVDYAKRMQGRTSDLVYTLACRREHLPHRAFAIVDRHKNLSLSSYTKVSNKVEGITMMFSGQGAQWPRMGSELMQNPQFLASIEEMDRILQSFTHRPDWTIKAELLKAPANSILDRADLAQPISTALQIALVDAMTRLGVRPSAVVGHSSGEIAAAYACGVISKRAAMAIAYYRGYVTKDKLAMGRMAAVSLGTEEVAAYLVAGVVVACDNSPNSVTLSGESVKLDNVLSTIKAQKPDVLVRKLKVDMAYHSEHMNPLADKYQLLLEQELHSPQLQLRNPNVPYFSSVSTKQVVLGSDLGISYWISNLLCRVQFKAAIQHAANSQPKNLLLEIGPHSTLAGPSRDSLRQIGLDHLYLFTMQRHADSEQGLLSAIGQIWQHGFSINWEHLAPQGEVLTDLATYSWDHSGSHWYEGYISQQWRFRKFGYHSLLGLRVLETTDLAPCWRNALSLEDELWLYDHKIHNDVILPFAGYCSMAGEALGQLRNSTSGCKLNSVSVRSALMLDESKPVEIRTILLPRKSRISSSQSIYDFTISSLSGSHWVVNCEGQIRPLDGDSGLQGPREPKVRGKLHIVNGDLDSNKTDDEHQRLDKLLREIPSPQWASALSRAGINIGQAFQRLSSIRVSAGKYMATAKIRRQGPDDGSSSSVHACTVDACLQLALIASAKGLERNMTRLMIPTTVRTMAIGCAGEDMTARAWSSDNGKTFSVQCLSDETIVMSLTGLEARQLDQDRLTVDQEYGAAELEWRPHFDLADHNSLLVGPRSSPELVRLREELALLCMIDWPEALLKTNANAPHLMKWRDWMAQKVDQARLGIYPVLENSTDLLNLDPPKRKTLIQEIITRVSILAPEDSFTTAIARIWQNAEAIYTGRDSALSILTQDNLLTSIYNENSFDHSKFIQLLSHTNPTMNILEVGAGTGGTTQTFLKDLVDNTEFDYPRYQLYTFTDISDGFFSQAKQRFAFAPNMQYKVLDISKDPRRQGFETGTYDLILAANVVHATPRLGESLQNLRTLLKENGLLVLTELVTVTSAWNFVFGTLPGWWLGEADGRVNEPFADIDRWHHELRASGFSGADTVVHDAEKPYGYCAAVIARARTTASSTSKQQRELYILCDDIDEDNASTLIQAFMQAGRSASVLRLGEKLPLQQCDIIAALDLNGPFLEDISETSLGSLQQTLRQLTTQKVLWLTKPTQISCPDPRAAQSIGLIRAIRAELDLPIFTLEIDETESDFTKLVLEVFELVQASDDGGSLLSDREFVVHDRQVHIGRYQKIDLAQRHLRHNGFSQVSVSHTNSPASLKESVGWISENSPGNIPPGYVEVEASIHGIDIIPSKLALSDTDCRAKTAAESCELVGKVLRVGPMTGNLPAVGSKVVALRPPEAIKSHAIIDSRLVRSVPDSPQLDNTALLPSSFVTAYRALVELGQLEKNQSVLIHLAASGLGDAAIQICKSMDAEIFATVVTHEEIDILAQIHRLSSDCIYLIDDEKMAERIMKSTGGRGVDLVLNSSINDMLEISWRCVAKYGKFLDLGLGDLTVLDRVDMYAFLANRSYCCIDIIQWIQEKPEEVGRLLDEYLSWLRLGKYRPHYQTTSTEAESLGKHDAPFTDGEKTKATVKMPTDPMVLDARPKVKKLRLDPQAAYILTGGLGGLGSSASIWMAEHGARTLIILSRSGGTSKAAKRLVAELASLGCSMVPIVGRAECKKDVLNAVSIAGDKPIKGIVHLAMVLKDASILDMSHADWTAAVSPKVNGAWNLHNVLVETGHSVDFFLLTSSLFTTIEHPGQGNYNAANTFLEAFCQYRHSLGLPASVLNICPIDGIGFFADNPSARHKMKEQGFHFLDENAFLDFATSSILNSEPQPLKEGSAWKNGCHLFMGLYSPLALSDPANRASWRRDRRMGFYHNASSSSSLNQATSASLTSTSNPHDEALATLLVSARSDHSLLAQPSAQHIIATAIGRQVLRQRLKDEEGEVDLGMGLAQMGVDSLVAVELRRWIRIKIGADISVVEMIAGRTLEEVAALVAGKIIAGEEGGGEQK</sequence>
<dbReference type="SMART" id="SM00825">
    <property type="entry name" value="PKS_KS"/>
    <property type="match status" value="1"/>
</dbReference>
<dbReference type="Pfam" id="PF00107">
    <property type="entry name" value="ADH_zinc_N"/>
    <property type="match status" value="1"/>
</dbReference>
<dbReference type="InterPro" id="IPR032821">
    <property type="entry name" value="PKS_assoc"/>
</dbReference>
<dbReference type="InterPro" id="IPR014031">
    <property type="entry name" value="Ketoacyl_synth_C"/>
</dbReference>
<evidence type="ECO:0000256" key="3">
    <source>
        <dbReference type="ARBA" id="ARBA00022679"/>
    </source>
</evidence>
<feature type="active site" description="Proton donor; for dehydratase activity" evidence="7">
    <location>
        <position position="1127"/>
    </location>
</feature>
<dbReference type="Gene3D" id="3.30.70.3290">
    <property type="match status" value="1"/>
</dbReference>
<keyword evidence="3" id="KW-0808">Transferase</keyword>
<dbReference type="InterPro" id="IPR036736">
    <property type="entry name" value="ACP-like_sf"/>
</dbReference>
<dbReference type="InterPro" id="IPR020806">
    <property type="entry name" value="PKS_PP-bd"/>
</dbReference>
<dbReference type="OrthoDB" id="329835at2759"/>
<dbReference type="PANTHER" id="PTHR43775:SF37">
    <property type="entry name" value="SI:DKEY-61P9.11"/>
    <property type="match status" value="1"/>
</dbReference>
<keyword evidence="6" id="KW-0012">Acyltransferase</keyword>
<dbReference type="InterPro" id="IPR009081">
    <property type="entry name" value="PP-bd_ACP"/>
</dbReference>
<dbReference type="Gene3D" id="3.40.47.10">
    <property type="match status" value="1"/>
</dbReference>
<dbReference type="GO" id="GO:0006633">
    <property type="term" value="P:fatty acid biosynthetic process"/>
    <property type="evidence" value="ECO:0007669"/>
    <property type="project" value="TreeGrafter"/>
</dbReference>
<dbReference type="InterPro" id="IPR014030">
    <property type="entry name" value="Ketoacyl_synth_N"/>
</dbReference>
<feature type="domain" description="Ketosynthase family 3 (KS3)" evidence="10">
    <location>
        <begin position="36"/>
        <end position="434"/>
    </location>
</feature>
<dbReference type="PROSITE" id="PS52019">
    <property type="entry name" value="PKS_MFAS_DH"/>
    <property type="match status" value="1"/>
</dbReference>
<evidence type="ECO:0000256" key="4">
    <source>
        <dbReference type="ARBA" id="ARBA00022857"/>
    </source>
</evidence>
<dbReference type="SUPFAM" id="SSF55048">
    <property type="entry name" value="Probable ACP-binding domain of malonyl-CoA ACP transacylase"/>
    <property type="match status" value="1"/>
</dbReference>
<dbReference type="InterPro" id="IPR049552">
    <property type="entry name" value="PKS_DH_N"/>
</dbReference>
<dbReference type="InterPro" id="IPR016039">
    <property type="entry name" value="Thiolase-like"/>
</dbReference>
<feature type="region of interest" description="C-terminal hotdog fold" evidence="7">
    <location>
        <begin position="1066"/>
        <end position="1207"/>
    </location>
</feature>
<dbReference type="SUPFAM" id="SSF50129">
    <property type="entry name" value="GroES-like"/>
    <property type="match status" value="1"/>
</dbReference>
<dbReference type="SUPFAM" id="SSF53335">
    <property type="entry name" value="S-adenosyl-L-methionine-dependent methyltransferases"/>
    <property type="match status" value="1"/>
</dbReference>
<dbReference type="SMART" id="SM00827">
    <property type="entry name" value="PKS_AT"/>
    <property type="match status" value="1"/>
</dbReference>
<evidence type="ECO:0008006" key="14">
    <source>
        <dbReference type="Google" id="ProtNLM"/>
    </source>
</evidence>
<dbReference type="CDD" id="cd05195">
    <property type="entry name" value="enoyl_red"/>
    <property type="match status" value="1"/>
</dbReference>
<proteinExistence type="predicted"/>
<dbReference type="Gene3D" id="3.90.180.10">
    <property type="entry name" value="Medium-chain alcohol dehydrogenases, catalytic domain"/>
    <property type="match status" value="1"/>
</dbReference>
<dbReference type="Gene3D" id="3.40.366.10">
    <property type="entry name" value="Malonyl-Coenzyme A Acyl Carrier Protein, domain 2"/>
    <property type="match status" value="1"/>
</dbReference>
<evidence type="ECO:0000256" key="8">
    <source>
        <dbReference type="SAM" id="MobiDB-lite"/>
    </source>
</evidence>
<dbReference type="Gene3D" id="3.40.50.720">
    <property type="entry name" value="NAD(P)-binding Rossmann-like Domain"/>
    <property type="match status" value="1"/>
</dbReference>
<dbReference type="InterPro" id="IPR006162">
    <property type="entry name" value="Ppantetheine_attach_site"/>
</dbReference>
<dbReference type="SMART" id="SM00826">
    <property type="entry name" value="PKS_DH"/>
    <property type="match status" value="1"/>
</dbReference>
<dbReference type="Gene3D" id="3.40.50.150">
    <property type="entry name" value="Vaccinia Virus protein VP39"/>
    <property type="match status" value="1"/>
</dbReference>
<evidence type="ECO:0000256" key="5">
    <source>
        <dbReference type="ARBA" id="ARBA00023268"/>
    </source>
</evidence>
<dbReference type="InterPro" id="IPR036291">
    <property type="entry name" value="NAD(P)-bd_dom_sf"/>
</dbReference>
<dbReference type="InterPro" id="IPR013968">
    <property type="entry name" value="PKS_KR"/>
</dbReference>
<keyword evidence="13" id="KW-1185">Reference proteome</keyword>
<evidence type="ECO:0000259" key="10">
    <source>
        <dbReference type="PROSITE" id="PS52004"/>
    </source>
</evidence>
<feature type="compositionally biased region" description="Low complexity" evidence="8">
    <location>
        <begin position="8"/>
        <end position="20"/>
    </location>
</feature>
<dbReference type="GO" id="GO:0004312">
    <property type="term" value="F:fatty acid synthase activity"/>
    <property type="evidence" value="ECO:0007669"/>
    <property type="project" value="TreeGrafter"/>
</dbReference>
<dbReference type="InterPro" id="IPR020843">
    <property type="entry name" value="ER"/>
</dbReference>
<feature type="region of interest" description="N-terminal hotdog fold" evidence="7">
    <location>
        <begin position="900"/>
        <end position="1029"/>
    </location>
</feature>
<feature type="active site" description="Proton acceptor; for dehydratase activity" evidence="7">
    <location>
        <position position="932"/>
    </location>
</feature>
<dbReference type="GO" id="GO:0044550">
    <property type="term" value="P:secondary metabolite biosynthetic process"/>
    <property type="evidence" value="ECO:0007669"/>
    <property type="project" value="UniProtKB-ARBA"/>
</dbReference>
<dbReference type="InterPro" id="IPR050091">
    <property type="entry name" value="PKS_NRPS_Biosynth_Enz"/>
</dbReference>
<protein>
    <recommendedName>
        <fullName evidence="14">Polyketide synthase</fullName>
    </recommendedName>
</protein>
<dbReference type="InterPro" id="IPR001227">
    <property type="entry name" value="Ac_transferase_dom_sf"/>
</dbReference>
<evidence type="ECO:0000256" key="6">
    <source>
        <dbReference type="ARBA" id="ARBA00023315"/>
    </source>
</evidence>
<evidence type="ECO:0000256" key="7">
    <source>
        <dbReference type="PROSITE-ProRule" id="PRU01363"/>
    </source>
</evidence>
<feature type="domain" description="Carrier" evidence="9">
    <location>
        <begin position="2418"/>
        <end position="2494"/>
    </location>
</feature>
<dbReference type="Gene3D" id="3.10.129.110">
    <property type="entry name" value="Polyketide synthase dehydratase"/>
    <property type="match status" value="1"/>
</dbReference>
<dbReference type="InterPro" id="IPR029063">
    <property type="entry name" value="SAM-dependent_MTases_sf"/>
</dbReference>
<dbReference type="PROSITE" id="PS00012">
    <property type="entry name" value="PHOSPHOPANTETHEINE"/>
    <property type="match status" value="1"/>
</dbReference>
<dbReference type="InterPro" id="IPR042104">
    <property type="entry name" value="PKS_dehydratase_sf"/>
</dbReference>
<dbReference type="InterPro" id="IPR020841">
    <property type="entry name" value="PKS_Beta-ketoAc_synthase_dom"/>
</dbReference>
<dbReference type="InterPro" id="IPR014043">
    <property type="entry name" value="Acyl_transferase_dom"/>
</dbReference>
<dbReference type="Pfam" id="PF00698">
    <property type="entry name" value="Acyl_transf_1"/>
    <property type="match status" value="1"/>
</dbReference>
<dbReference type="SMART" id="SM00829">
    <property type="entry name" value="PKS_ER"/>
    <property type="match status" value="1"/>
</dbReference>
<feature type="region of interest" description="Disordered" evidence="8">
    <location>
        <begin position="1"/>
        <end position="25"/>
    </location>
</feature>